<evidence type="ECO:0000256" key="6">
    <source>
        <dbReference type="SAM" id="SignalP"/>
    </source>
</evidence>
<dbReference type="PANTHER" id="PTHR13887:SF14">
    <property type="entry name" value="DISULFIDE BOND FORMATION PROTEIN D"/>
    <property type="match status" value="1"/>
</dbReference>
<gene>
    <name evidence="8" type="ORF">ACFQVC_35330</name>
</gene>
<dbReference type="InterPro" id="IPR006311">
    <property type="entry name" value="TAT_signal"/>
</dbReference>
<name>A0ABW2JUX7_9ACTN</name>
<feature type="signal peptide" evidence="6">
    <location>
        <begin position="1"/>
        <end position="26"/>
    </location>
</feature>
<dbReference type="InterPro" id="IPR012336">
    <property type="entry name" value="Thioredoxin-like_fold"/>
</dbReference>
<evidence type="ECO:0000256" key="2">
    <source>
        <dbReference type="ARBA" id="ARBA00022729"/>
    </source>
</evidence>
<protein>
    <submittedName>
        <fullName evidence="8">DsbA family protein</fullName>
    </submittedName>
</protein>
<comment type="caution">
    <text evidence="8">The sequence shown here is derived from an EMBL/GenBank/DDBJ whole genome shotgun (WGS) entry which is preliminary data.</text>
</comment>
<evidence type="ECO:0000256" key="1">
    <source>
        <dbReference type="ARBA" id="ARBA00005791"/>
    </source>
</evidence>
<feature type="domain" description="Thioredoxin-like fold" evidence="7">
    <location>
        <begin position="62"/>
        <end position="221"/>
    </location>
</feature>
<organism evidence="8 9">
    <name type="scientific">Streptomyces monticola</name>
    <dbReference type="NCBI Taxonomy" id="2666263"/>
    <lineage>
        <taxon>Bacteria</taxon>
        <taxon>Bacillati</taxon>
        <taxon>Actinomycetota</taxon>
        <taxon>Actinomycetes</taxon>
        <taxon>Kitasatosporales</taxon>
        <taxon>Streptomycetaceae</taxon>
        <taxon>Streptomyces</taxon>
    </lineage>
</organism>
<dbReference type="PANTHER" id="PTHR13887">
    <property type="entry name" value="GLUTATHIONE S-TRANSFERASE KAPPA"/>
    <property type="match status" value="1"/>
</dbReference>
<proteinExistence type="inferred from homology"/>
<evidence type="ECO:0000256" key="3">
    <source>
        <dbReference type="ARBA" id="ARBA00023002"/>
    </source>
</evidence>
<dbReference type="RefSeq" id="WP_381838417.1">
    <property type="nucleotide sequence ID" value="NZ_JBHTCF010000021.1"/>
</dbReference>
<dbReference type="SUPFAM" id="SSF52833">
    <property type="entry name" value="Thioredoxin-like"/>
    <property type="match status" value="1"/>
</dbReference>
<evidence type="ECO:0000313" key="8">
    <source>
        <dbReference type="EMBL" id="MFC7309471.1"/>
    </source>
</evidence>
<accession>A0ABW2JUX7</accession>
<reference evidence="9" key="1">
    <citation type="journal article" date="2019" name="Int. J. Syst. Evol. Microbiol.">
        <title>The Global Catalogue of Microorganisms (GCM) 10K type strain sequencing project: providing services to taxonomists for standard genome sequencing and annotation.</title>
        <authorList>
            <consortium name="The Broad Institute Genomics Platform"/>
            <consortium name="The Broad Institute Genome Sequencing Center for Infectious Disease"/>
            <person name="Wu L."/>
            <person name="Ma J."/>
        </authorList>
    </citation>
    <scope>NUCLEOTIDE SEQUENCE [LARGE SCALE GENOMIC DNA]</scope>
    <source>
        <strain evidence="9">SYNS20</strain>
    </source>
</reference>
<sequence>MAVRRRLTRTLTALAAAALLATGAAACGSGGSSGGSDVSAELTVKTSPVARTLAELPAEAVGGKIVVGQEQAPHTVRVFIDPRCPFCAKFETGGGEALAEPVAQGKVKVEYVLASFLDQGLGGRGSQRAVNALRASVDAGKFAEYHAAVYASQPEESVDGYTTENLLKIADKVPGLRGPAFDKAVKDETYKSWVGEAMQAFQDSGQQGTPVVLVDGKQPGNARAMFDKDAFAKVLKDAGAA</sequence>
<feature type="chain" id="PRO_5047226206" evidence="6">
    <location>
        <begin position="27"/>
        <end position="241"/>
    </location>
</feature>
<dbReference type="PROSITE" id="PS51257">
    <property type="entry name" value="PROKAR_LIPOPROTEIN"/>
    <property type="match status" value="1"/>
</dbReference>
<keyword evidence="9" id="KW-1185">Reference proteome</keyword>
<dbReference type="Gene3D" id="3.40.30.10">
    <property type="entry name" value="Glutaredoxin"/>
    <property type="match status" value="1"/>
</dbReference>
<dbReference type="PROSITE" id="PS51318">
    <property type="entry name" value="TAT"/>
    <property type="match status" value="1"/>
</dbReference>
<evidence type="ECO:0000256" key="5">
    <source>
        <dbReference type="ARBA" id="ARBA00023284"/>
    </source>
</evidence>
<keyword evidence="2 6" id="KW-0732">Signal</keyword>
<keyword evidence="3" id="KW-0560">Oxidoreductase</keyword>
<dbReference type="Pfam" id="PF13462">
    <property type="entry name" value="Thioredoxin_4"/>
    <property type="match status" value="1"/>
</dbReference>
<keyword evidence="4" id="KW-1015">Disulfide bond</keyword>
<evidence type="ECO:0000259" key="7">
    <source>
        <dbReference type="Pfam" id="PF13462"/>
    </source>
</evidence>
<comment type="similarity">
    <text evidence="1">Belongs to the thioredoxin family. DsbA subfamily.</text>
</comment>
<evidence type="ECO:0000256" key="4">
    <source>
        <dbReference type="ARBA" id="ARBA00023157"/>
    </source>
</evidence>
<dbReference type="CDD" id="cd02972">
    <property type="entry name" value="DsbA_family"/>
    <property type="match status" value="1"/>
</dbReference>
<evidence type="ECO:0000313" key="9">
    <source>
        <dbReference type="Proteomes" id="UP001596523"/>
    </source>
</evidence>
<keyword evidence="5" id="KW-0676">Redox-active center</keyword>
<dbReference type="InterPro" id="IPR036249">
    <property type="entry name" value="Thioredoxin-like_sf"/>
</dbReference>
<dbReference type="EMBL" id="JBHTCF010000021">
    <property type="protein sequence ID" value="MFC7309471.1"/>
    <property type="molecule type" value="Genomic_DNA"/>
</dbReference>
<dbReference type="Proteomes" id="UP001596523">
    <property type="component" value="Unassembled WGS sequence"/>
</dbReference>